<dbReference type="EMBL" id="AWWV01009340">
    <property type="protein sequence ID" value="OMO87013.1"/>
    <property type="molecule type" value="Genomic_DNA"/>
</dbReference>
<dbReference type="PANTHER" id="PTHR46310">
    <property type="entry name" value="AMIDASE 1"/>
    <property type="match status" value="1"/>
</dbReference>
<dbReference type="PROSITE" id="PS50005">
    <property type="entry name" value="TPR"/>
    <property type="match status" value="3"/>
</dbReference>
<feature type="repeat" description="PPR" evidence="3">
    <location>
        <begin position="412"/>
        <end position="446"/>
    </location>
</feature>
<dbReference type="NCBIfam" id="TIGR00756">
    <property type="entry name" value="PPR"/>
    <property type="match status" value="7"/>
</dbReference>
<dbReference type="Pfam" id="PF01535">
    <property type="entry name" value="PPR"/>
    <property type="match status" value="1"/>
</dbReference>
<feature type="repeat" description="PPR" evidence="3">
    <location>
        <begin position="377"/>
        <end position="411"/>
    </location>
</feature>
<dbReference type="Gene3D" id="1.25.40.10">
    <property type="entry name" value="Tetratricopeptide repeat domain"/>
    <property type="match status" value="4"/>
</dbReference>
<feature type="repeat" description="TPR" evidence="2">
    <location>
        <begin position="1026"/>
        <end position="1059"/>
    </location>
</feature>
<dbReference type="SUPFAM" id="SSF48452">
    <property type="entry name" value="TPR-like"/>
    <property type="match status" value="1"/>
</dbReference>
<gene>
    <name evidence="5" type="ORF">CCACVL1_09322</name>
</gene>
<dbReference type="OrthoDB" id="185373at2759"/>
<dbReference type="Pfam" id="PF12854">
    <property type="entry name" value="PPR_1"/>
    <property type="match status" value="2"/>
</dbReference>
<dbReference type="InterPro" id="IPR002885">
    <property type="entry name" value="PPR_rpt"/>
</dbReference>
<accession>A0A1R3IWS7</accession>
<organism evidence="5 6">
    <name type="scientific">Corchorus capsularis</name>
    <name type="common">Jute</name>
    <dbReference type="NCBI Taxonomy" id="210143"/>
    <lineage>
        <taxon>Eukaryota</taxon>
        <taxon>Viridiplantae</taxon>
        <taxon>Streptophyta</taxon>
        <taxon>Embryophyta</taxon>
        <taxon>Tracheophyta</taxon>
        <taxon>Spermatophyta</taxon>
        <taxon>Magnoliopsida</taxon>
        <taxon>eudicotyledons</taxon>
        <taxon>Gunneridae</taxon>
        <taxon>Pentapetalae</taxon>
        <taxon>rosids</taxon>
        <taxon>malvids</taxon>
        <taxon>Malvales</taxon>
        <taxon>Malvaceae</taxon>
        <taxon>Grewioideae</taxon>
        <taxon>Apeibeae</taxon>
        <taxon>Corchorus</taxon>
    </lineage>
</organism>
<protein>
    <submittedName>
        <fullName evidence="5">Amidase</fullName>
    </submittedName>
</protein>
<sequence length="1142" mass="127798">MRRFCLAYLSALRTPNSFLCKHNPIPGNLFTVARIQHHLIPHFTIASFCSNATAFDSSLSDVAKFYATIMDNSNAYDNMEKSLDQLGLPLTTPLVLDLLQRLSLEEKIAFRFFTWAATQPNYAHEPPAYNQMIDILSSTKYKVKQFRIVCDMLDYMKRSNKNAVPVEVLLLILRQYTEKYLTHLQKFAKKKRIRVKTQPEINAFNLLLDALCKCSLVEDAQALFKRMKKRVKPDANSYNILFFGWCRVRNPKRGMMVLEEMIQLGHTPDNFTYNTAIDTFCKAGMVSEAAELFEFMRTNGSTTSSPIAKTYAIMIVALIHNNRMQEGFELIGHMINSGCLPDVSTYKEMIKGMCLAGKIEEAYKFLEEMGNKGYPPDIVTYNCFLKVLCDNKKSDEALRLYQRMINVGCMPSVQTYNMLISMFFQMGDVDGVFETWQEMDKRGCANDIETYCIMIDGLFSCNRVEDACLLLEDVVNKGLKLPYPKFDSFLMQLSAIGNIQAIHKLSEHMRKFYNPSMARRFALNQKRMSTRLRGKKPIMSKTLNLIKTNASNPKVLIVAGITVAGFIVLAETSRRRRKAVIFNKEDFGAFLERFELIPFPQPPPPAAKLPLSDLTFAIKDIFDVKGYITGFGNPDWQRTHEPADKTALVVTALLKNGAKCIGKTVMDELAFGITGENKHYGTPTNPNMPSNVPGGSSSGSAVAVAAELVDFALGTDTIGCMRIPASFCGILGFRPSHGAVSTVGVVPNSQSLDAIGCFARDPSVLHRVGHVLLQLKAAERRRVGRIVFADDLFQLSKVPKEKTVYVISKAIEKLSGYQPPKHIKFVQYIASNVPSLKGFGQHSTNLQNGISTLKALSSVMMSLQSYEFKTNHEEWVKDAKPRLGPEISDRVRAAINTAYENVKDLYKVRTEMRAALQSLLKDDGILVIPTVADSALKRNSKKGYSAEFHDRAYILSSIASMSGGCQVSVPLGKHEDCPVSVSFVTYHGADKFLLDTVLDMYASLQEQVNIASNSEPLPDANDMDASELLKEKGNAAFKGMQWNKAVKYYSEAIKLNGTNAAYYNNRAAAYLALGCFQQAEEDCSKAISLDKKNVKAYLRRGTARESLLCYKGALEDFKYALVLEPQNKVANLAEKRLRKLIT</sequence>
<dbReference type="PANTHER" id="PTHR46310:SF4">
    <property type="entry name" value="OUTER ENVELOPE PROTEIN 64, MITOCHONDRIAL"/>
    <property type="match status" value="1"/>
</dbReference>
<dbReference type="InterPro" id="IPR019734">
    <property type="entry name" value="TPR_rpt"/>
</dbReference>
<feature type="repeat" description="TPR" evidence="2">
    <location>
        <begin position="1094"/>
        <end position="1127"/>
    </location>
</feature>
<dbReference type="Gene3D" id="3.90.1300.10">
    <property type="entry name" value="Amidase signature (AS) domain"/>
    <property type="match status" value="1"/>
</dbReference>
<reference evidence="5 6" key="1">
    <citation type="submission" date="2013-09" db="EMBL/GenBank/DDBJ databases">
        <title>Corchorus capsularis genome sequencing.</title>
        <authorList>
            <person name="Alam M."/>
            <person name="Haque M.S."/>
            <person name="Islam M.S."/>
            <person name="Emdad E.M."/>
            <person name="Islam M.M."/>
            <person name="Ahmed B."/>
            <person name="Halim A."/>
            <person name="Hossen Q.M.M."/>
            <person name="Hossain M.Z."/>
            <person name="Ahmed R."/>
            <person name="Khan M.M."/>
            <person name="Islam R."/>
            <person name="Rashid M.M."/>
            <person name="Khan S.A."/>
            <person name="Rahman M.S."/>
            <person name="Alam M."/>
        </authorList>
    </citation>
    <scope>NUCLEOTIDE SEQUENCE [LARGE SCALE GENOMIC DNA]</scope>
    <source>
        <strain evidence="6">cv. CVL-1</strain>
        <tissue evidence="5">Whole seedling</tissue>
    </source>
</reference>
<feature type="repeat" description="PPR" evidence="3">
    <location>
        <begin position="342"/>
        <end position="376"/>
    </location>
</feature>
<feature type="repeat" description="TPR" evidence="2">
    <location>
        <begin position="1060"/>
        <end position="1093"/>
    </location>
</feature>
<evidence type="ECO:0000256" key="2">
    <source>
        <dbReference type="PROSITE-ProRule" id="PRU00339"/>
    </source>
</evidence>
<feature type="repeat" description="PPR" evidence="3">
    <location>
        <begin position="307"/>
        <end position="341"/>
    </location>
</feature>
<dbReference type="SUPFAM" id="SSF75304">
    <property type="entry name" value="Amidase signature (AS) enzymes"/>
    <property type="match status" value="1"/>
</dbReference>
<feature type="repeat" description="PPR" evidence="3">
    <location>
        <begin position="269"/>
        <end position="303"/>
    </location>
</feature>
<dbReference type="InterPro" id="IPR023631">
    <property type="entry name" value="Amidase_dom"/>
</dbReference>
<dbReference type="InterPro" id="IPR036928">
    <property type="entry name" value="AS_sf"/>
</dbReference>
<evidence type="ECO:0000259" key="4">
    <source>
        <dbReference type="Pfam" id="PF01425"/>
    </source>
</evidence>
<keyword evidence="1" id="KW-0677">Repeat</keyword>
<feature type="repeat" description="PPR" evidence="3">
    <location>
        <begin position="234"/>
        <end position="268"/>
    </location>
</feature>
<dbReference type="AlphaFoldDB" id="A0A1R3IWS7"/>
<keyword evidence="6" id="KW-1185">Reference proteome</keyword>
<evidence type="ECO:0000256" key="1">
    <source>
        <dbReference type="ARBA" id="ARBA00022737"/>
    </source>
</evidence>
<dbReference type="FunFam" id="3.90.1300.10:FF:000004">
    <property type="entry name" value="Outer envelope protein 64, mitochondrial"/>
    <property type="match status" value="1"/>
</dbReference>
<feature type="domain" description="Amidase" evidence="4">
    <location>
        <begin position="607"/>
        <end position="994"/>
    </location>
</feature>
<proteinExistence type="predicted"/>
<dbReference type="Proteomes" id="UP000188268">
    <property type="component" value="Unassembled WGS sequence"/>
</dbReference>
<dbReference type="STRING" id="210143.A0A1R3IWS7"/>
<dbReference type="SMART" id="SM00028">
    <property type="entry name" value="TPR"/>
    <property type="match status" value="3"/>
</dbReference>
<evidence type="ECO:0000313" key="6">
    <source>
        <dbReference type="Proteomes" id="UP000188268"/>
    </source>
</evidence>
<feature type="repeat" description="PPR" evidence="3">
    <location>
        <begin position="200"/>
        <end position="230"/>
    </location>
</feature>
<feature type="repeat" description="PPR" evidence="3">
    <location>
        <begin position="447"/>
        <end position="481"/>
    </location>
</feature>
<dbReference type="Pfam" id="PF01425">
    <property type="entry name" value="Amidase"/>
    <property type="match status" value="1"/>
</dbReference>
<keyword evidence="2" id="KW-0802">TPR repeat</keyword>
<evidence type="ECO:0000256" key="3">
    <source>
        <dbReference type="PROSITE-ProRule" id="PRU00708"/>
    </source>
</evidence>
<dbReference type="Pfam" id="PF13041">
    <property type="entry name" value="PPR_2"/>
    <property type="match status" value="2"/>
</dbReference>
<comment type="caution">
    <text evidence="5">The sequence shown here is derived from an EMBL/GenBank/DDBJ whole genome shotgun (WGS) entry which is preliminary data.</text>
</comment>
<dbReference type="PROSITE" id="PS51375">
    <property type="entry name" value="PPR"/>
    <property type="match status" value="8"/>
</dbReference>
<dbReference type="Gramene" id="OMO87013">
    <property type="protein sequence ID" value="OMO87013"/>
    <property type="gene ID" value="CCACVL1_09322"/>
</dbReference>
<dbReference type="Pfam" id="PF00515">
    <property type="entry name" value="TPR_1"/>
    <property type="match status" value="1"/>
</dbReference>
<dbReference type="InterPro" id="IPR011990">
    <property type="entry name" value="TPR-like_helical_dom_sf"/>
</dbReference>
<evidence type="ECO:0000313" key="5">
    <source>
        <dbReference type="EMBL" id="OMO87013.1"/>
    </source>
</evidence>
<name>A0A1R3IWS7_COCAP</name>